<feature type="repeat" description="ANK" evidence="1">
    <location>
        <begin position="137"/>
        <end position="174"/>
    </location>
</feature>
<accession>A0A6A6N2S0</accession>
<dbReference type="SMART" id="SM00248">
    <property type="entry name" value="ANK"/>
    <property type="match status" value="4"/>
</dbReference>
<keyword evidence="3" id="KW-1185">Reference proteome</keyword>
<dbReference type="AlphaFoldDB" id="A0A6A6N2S0"/>
<protein>
    <submittedName>
        <fullName evidence="2">Uncharacterized protein</fullName>
    </submittedName>
</protein>
<feature type="repeat" description="ANK" evidence="1">
    <location>
        <begin position="103"/>
        <end position="125"/>
    </location>
</feature>
<evidence type="ECO:0000313" key="2">
    <source>
        <dbReference type="EMBL" id="KAF2318773.1"/>
    </source>
</evidence>
<reference evidence="2 3" key="1">
    <citation type="journal article" date="2020" name="Mol. Plant">
        <title>The Chromosome-Based Rubber Tree Genome Provides New Insights into Spurge Genome Evolution and Rubber Biosynthesis.</title>
        <authorList>
            <person name="Liu J."/>
            <person name="Shi C."/>
            <person name="Shi C.C."/>
            <person name="Li W."/>
            <person name="Zhang Q.J."/>
            <person name="Zhang Y."/>
            <person name="Li K."/>
            <person name="Lu H.F."/>
            <person name="Shi C."/>
            <person name="Zhu S.T."/>
            <person name="Xiao Z.Y."/>
            <person name="Nan H."/>
            <person name="Yue Y."/>
            <person name="Zhu X.G."/>
            <person name="Wu Y."/>
            <person name="Hong X.N."/>
            <person name="Fan G.Y."/>
            <person name="Tong Y."/>
            <person name="Zhang D."/>
            <person name="Mao C.L."/>
            <person name="Liu Y.L."/>
            <person name="Hao S.J."/>
            <person name="Liu W.Q."/>
            <person name="Lv M.Q."/>
            <person name="Zhang H.B."/>
            <person name="Liu Y."/>
            <person name="Hu-Tang G.R."/>
            <person name="Wang J.P."/>
            <person name="Wang J.H."/>
            <person name="Sun Y.H."/>
            <person name="Ni S.B."/>
            <person name="Chen W.B."/>
            <person name="Zhang X.C."/>
            <person name="Jiao Y.N."/>
            <person name="Eichler E.E."/>
            <person name="Li G.H."/>
            <person name="Liu X."/>
            <person name="Gao L.Z."/>
        </authorList>
    </citation>
    <scope>NUCLEOTIDE SEQUENCE [LARGE SCALE GENOMIC DNA]</scope>
    <source>
        <strain evidence="3">cv. GT1</strain>
        <tissue evidence="2">Leaf</tissue>
    </source>
</reference>
<dbReference type="Pfam" id="PF12796">
    <property type="entry name" value="Ank_2"/>
    <property type="match status" value="2"/>
</dbReference>
<gene>
    <name evidence="2" type="ORF">GH714_010614</name>
</gene>
<dbReference type="PANTHER" id="PTHR24128">
    <property type="entry name" value="HOMEOBOX PROTEIN WARIAI"/>
    <property type="match status" value="1"/>
</dbReference>
<evidence type="ECO:0000313" key="3">
    <source>
        <dbReference type="Proteomes" id="UP000467840"/>
    </source>
</evidence>
<dbReference type="Gene3D" id="1.25.40.20">
    <property type="entry name" value="Ankyrin repeat-containing domain"/>
    <property type="match status" value="1"/>
</dbReference>
<dbReference type="InterPro" id="IPR036770">
    <property type="entry name" value="Ankyrin_rpt-contain_sf"/>
</dbReference>
<dbReference type="InterPro" id="IPR002110">
    <property type="entry name" value="Ankyrin_rpt"/>
</dbReference>
<dbReference type="PANTHER" id="PTHR24128:SF24">
    <property type="entry name" value="ANKYRIN REPEAT PROTEIN"/>
    <property type="match status" value="1"/>
</dbReference>
<evidence type="ECO:0000256" key="1">
    <source>
        <dbReference type="PROSITE-ProRule" id="PRU00023"/>
    </source>
</evidence>
<proteinExistence type="predicted"/>
<dbReference type="PROSITE" id="PS50088">
    <property type="entry name" value="ANK_REPEAT"/>
    <property type="match status" value="3"/>
</dbReference>
<feature type="repeat" description="ANK" evidence="1">
    <location>
        <begin position="69"/>
        <end position="96"/>
    </location>
</feature>
<dbReference type="SUPFAM" id="SSF48403">
    <property type="entry name" value="Ankyrin repeat"/>
    <property type="match status" value="1"/>
</dbReference>
<dbReference type="Proteomes" id="UP000467840">
    <property type="component" value="Chromosome 10"/>
</dbReference>
<organism evidence="2 3">
    <name type="scientific">Hevea brasiliensis</name>
    <name type="common">Para rubber tree</name>
    <name type="synonym">Siphonia brasiliensis</name>
    <dbReference type="NCBI Taxonomy" id="3981"/>
    <lineage>
        <taxon>Eukaryota</taxon>
        <taxon>Viridiplantae</taxon>
        <taxon>Streptophyta</taxon>
        <taxon>Embryophyta</taxon>
        <taxon>Tracheophyta</taxon>
        <taxon>Spermatophyta</taxon>
        <taxon>Magnoliopsida</taxon>
        <taxon>eudicotyledons</taxon>
        <taxon>Gunneridae</taxon>
        <taxon>Pentapetalae</taxon>
        <taxon>rosids</taxon>
        <taxon>fabids</taxon>
        <taxon>Malpighiales</taxon>
        <taxon>Euphorbiaceae</taxon>
        <taxon>Crotonoideae</taxon>
        <taxon>Micrandreae</taxon>
        <taxon>Hevea</taxon>
    </lineage>
</organism>
<dbReference type="PROSITE" id="PS50297">
    <property type="entry name" value="ANK_REP_REGION"/>
    <property type="match status" value="1"/>
</dbReference>
<comment type="caution">
    <text evidence="2">The sequence shown here is derived from an EMBL/GenBank/DDBJ whole genome shotgun (WGS) entry which is preliminary data.</text>
</comment>
<name>A0A6A6N2S0_HEVBR</name>
<dbReference type="EMBL" id="JAAGAX010000003">
    <property type="protein sequence ID" value="KAF2318773.1"/>
    <property type="molecule type" value="Genomic_DNA"/>
</dbReference>
<keyword evidence="1" id="KW-0040">ANK repeat</keyword>
<sequence length="217" mass="24108">MERLMEASRAGNIDGLYAAIRENANILAQIDAVPFVDTPLHAAASAGHIQYAMEIMRLMPSFAAKSDQDGFCPIHLALRSGHIQLVIRLVERDTDLVRLKGREAITPLHYVAEQGNLDLLARFLLVCPKSIEDMTIRNETVLHIALRNNMFEAFEFLLVKLLISCSVDINEKNVEGWTPLDYVQDESQAEIRDLLCSAGAVGASLLPIIDNLAPFLR</sequence>